<dbReference type="STRING" id="50990.A0A4Y7QHF0"/>
<name>A0A4Y7QHF0_9AGAM</name>
<keyword evidence="2" id="KW-0489">Methyltransferase</keyword>
<dbReference type="VEuPathDB" id="FungiDB:BD410DRAFT_894981"/>
<sequence>MMPDVNALWPPNGAGSDGGDDDTDEYDSDSSVTTINSDRIGDYFTVRHGRRFHSHGNSPYPLPSDGIEMERLRGEHDGFSLLMNGSIFFGPVNQVLANDQERRKRVLDLCTGQGVWVVQMAPRYPHVKFYGVDIVPLATRYPPLNAQFEVHDVTEPLRWPDRSIDMVHVRNALLGIRDYPRLVREVARVLRPGGLFLSREWALGIYMADGSSVAYAAPGAHAFYQCISGVLQQRGIFSRGHEIPGYLHHSGRFTQINARAQQIMLGDVDDDQSLTDLGIQFRNLTLQWGNAMRGMLLDSGRTAANVDALLGAFSHDVQNVQGLKVVSYIVHARRNNFV</sequence>
<keyword evidence="2" id="KW-0808">Transferase</keyword>
<dbReference type="InterPro" id="IPR029063">
    <property type="entry name" value="SAM-dependent_MTases_sf"/>
</dbReference>
<dbReference type="PANTHER" id="PTHR43591">
    <property type="entry name" value="METHYLTRANSFERASE"/>
    <property type="match status" value="1"/>
</dbReference>
<dbReference type="Gene3D" id="3.40.50.150">
    <property type="entry name" value="Vaccinia Virus protein VP39"/>
    <property type="match status" value="1"/>
</dbReference>
<reference evidence="2 3" key="1">
    <citation type="submission" date="2018-06" db="EMBL/GenBank/DDBJ databases">
        <title>A transcriptomic atlas of mushroom development highlights an independent origin of complex multicellularity.</title>
        <authorList>
            <consortium name="DOE Joint Genome Institute"/>
            <person name="Krizsan K."/>
            <person name="Almasi E."/>
            <person name="Merenyi Z."/>
            <person name="Sahu N."/>
            <person name="Viragh M."/>
            <person name="Koszo T."/>
            <person name="Mondo S."/>
            <person name="Kiss B."/>
            <person name="Balint B."/>
            <person name="Kues U."/>
            <person name="Barry K."/>
            <person name="Hegedus J.C."/>
            <person name="Henrissat B."/>
            <person name="Johnson J."/>
            <person name="Lipzen A."/>
            <person name="Ohm R."/>
            <person name="Nagy I."/>
            <person name="Pangilinan J."/>
            <person name="Yan J."/>
            <person name="Xiong Y."/>
            <person name="Grigoriev I.V."/>
            <person name="Hibbett D.S."/>
            <person name="Nagy L.G."/>
        </authorList>
    </citation>
    <scope>NUCLEOTIDE SEQUENCE [LARGE SCALE GENOMIC DNA]</scope>
    <source>
        <strain evidence="2 3">SZMC22713</strain>
    </source>
</reference>
<dbReference type="Pfam" id="PF13489">
    <property type="entry name" value="Methyltransf_23"/>
    <property type="match status" value="1"/>
</dbReference>
<dbReference type="AlphaFoldDB" id="A0A4Y7QHF0"/>
<dbReference type="CDD" id="cd02440">
    <property type="entry name" value="AdoMet_MTases"/>
    <property type="match status" value="1"/>
</dbReference>
<feature type="compositionally biased region" description="Acidic residues" evidence="1">
    <location>
        <begin position="18"/>
        <end position="28"/>
    </location>
</feature>
<dbReference type="OrthoDB" id="2013972at2759"/>
<gene>
    <name evidence="2" type="ORF">BD410DRAFT_894981</name>
</gene>
<accession>A0A4Y7QHF0</accession>
<dbReference type="GO" id="GO:0008168">
    <property type="term" value="F:methyltransferase activity"/>
    <property type="evidence" value="ECO:0007669"/>
    <property type="project" value="UniProtKB-KW"/>
</dbReference>
<dbReference type="EMBL" id="ML170160">
    <property type="protein sequence ID" value="TDL27084.1"/>
    <property type="molecule type" value="Genomic_DNA"/>
</dbReference>
<dbReference type="GO" id="GO:0032259">
    <property type="term" value="P:methylation"/>
    <property type="evidence" value="ECO:0007669"/>
    <property type="project" value="UniProtKB-KW"/>
</dbReference>
<evidence type="ECO:0000256" key="1">
    <source>
        <dbReference type="SAM" id="MobiDB-lite"/>
    </source>
</evidence>
<dbReference type="PANTHER" id="PTHR43591:SF50">
    <property type="entry name" value="METHYLTRANSFERASE DOMAIN-CONTAINING PROTEIN-RELATED"/>
    <property type="match status" value="1"/>
</dbReference>
<dbReference type="Proteomes" id="UP000294933">
    <property type="component" value="Unassembled WGS sequence"/>
</dbReference>
<proteinExistence type="predicted"/>
<protein>
    <submittedName>
        <fullName evidence="2">S-adenosyl-L-methionine-dependent methyltransferase</fullName>
    </submittedName>
</protein>
<organism evidence="2 3">
    <name type="scientific">Rickenella mellea</name>
    <dbReference type="NCBI Taxonomy" id="50990"/>
    <lineage>
        <taxon>Eukaryota</taxon>
        <taxon>Fungi</taxon>
        <taxon>Dikarya</taxon>
        <taxon>Basidiomycota</taxon>
        <taxon>Agaricomycotina</taxon>
        <taxon>Agaricomycetes</taxon>
        <taxon>Hymenochaetales</taxon>
        <taxon>Rickenellaceae</taxon>
        <taxon>Rickenella</taxon>
    </lineage>
</organism>
<dbReference type="SUPFAM" id="SSF53335">
    <property type="entry name" value="S-adenosyl-L-methionine-dependent methyltransferases"/>
    <property type="match status" value="1"/>
</dbReference>
<evidence type="ECO:0000313" key="2">
    <source>
        <dbReference type="EMBL" id="TDL27084.1"/>
    </source>
</evidence>
<evidence type="ECO:0000313" key="3">
    <source>
        <dbReference type="Proteomes" id="UP000294933"/>
    </source>
</evidence>
<feature type="region of interest" description="Disordered" evidence="1">
    <location>
        <begin position="1"/>
        <end position="34"/>
    </location>
</feature>
<keyword evidence="3" id="KW-1185">Reference proteome</keyword>